<gene>
    <name evidence="1" type="ORF">M421DRAFT_2826</name>
</gene>
<evidence type="ECO:0000313" key="2">
    <source>
        <dbReference type="Proteomes" id="UP000800082"/>
    </source>
</evidence>
<sequence length="153" mass="17379">MSISSTTPLLPPNLPIISKTVVHDIETKLNYIFRDKSYLLQALGAQESTFWTSVRAWSNTPMLRSSKLDKDPEALLRAARYLGLERITVCKDDEERSNDTQTKTVKRVLLAVYMDGKDQRLVHHAANHLGLYIAYPFKTTKIVAGAGVEFNRW</sequence>
<evidence type="ECO:0008006" key="3">
    <source>
        <dbReference type="Google" id="ProtNLM"/>
    </source>
</evidence>
<protein>
    <recommendedName>
        <fullName evidence="3">RNase III domain-containing protein</fullName>
    </recommendedName>
</protein>
<organism evidence="1 2">
    <name type="scientific">Didymella exigua CBS 183.55</name>
    <dbReference type="NCBI Taxonomy" id="1150837"/>
    <lineage>
        <taxon>Eukaryota</taxon>
        <taxon>Fungi</taxon>
        <taxon>Dikarya</taxon>
        <taxon>Ascomycota</taxon>
        <taxon>Pezizomycotina</taxon>
        <taxon>Dothideomycetes</taxon>
        <taxon>Pleosporomycetidae</taxon>
        <taxon>Pleosporales</taxon>
        <taxon>Pleosporineae</taxon>
        <taxon>Didymellaceae</taxon>
        <taxon>Didymella</taxon>
    </lineage>
</organism>
<dbReference type="EMBL" id="ML978961">
    <property type="protein sequence ID" value="KAF1931326.1"/>
    <property type="molecule type" value="Genomic_DNA"/>
</dbReference>
<dbReference type="GeneID" id="54346577"/>
<accession>A0A6A5RYE9</accession>
<keyword evidence="2" id="KW-1185">Reference proteome</keyword>
<dbReference type="OrthoDB" id="10390725at2759"/>
<evidence type="ECO:0000313" key="1">
    <source>
        <dbReference type="EMBL" id="KAF1931326.1"/>
    </source>
</evidence>
<dbReference type="Proteomes" id="UP000800082">
    <property type="component" value="Unassembled WGS sequence"/>
</dbReference>
<reference evidence="1" key="1">
    <citation type="journal article" date="2020" name="Stud. Mycol.">
        <title>101 Dothideomycetes genomes: a test case for predicting lifestyles and emergence of pathogens.</title>
        <authorList>
            <person name="Haridas S."/>
            <person name="Albert R."/>
            <person name="Binder M."/>
            <person name="Bloem J."/>
            <person name="Labutti K."/>
            <person name="Salamov A."/>
            <person name="Andreopoulos B."/>
            <person name="Baker S."/>
            <person name="Barry K."/>
            <person name="Bills G."/>
            <person name="Bluhm B."/>
            <person name="Cannon C."/>
            <person name="Castanera R."/>
            <person name="Culley D."/>
            <person name="Daum C."/>
            <person name="Ezra D."/>
            <person name="Gonzalez J."/>
            <person name="Henrissat B."/>
            <person name="Kuo A."/>
            <person name="Liang C."/>
            <person name="Lipzen A."/>
            <person name="Lutzoni F."/>
            <person name="Magnuson J."/>
            <person name="Mondo S."/>
            <person name="Nolan M."/>
            <person name="Ohm R."/>
            <person name="Pangilinan J."/>
            <person name="Park H.-J."/>
            <person name="Ramirez L."/>
            <person name="Alfaro M."/>
            <person name="Sun H."/>
            <person name="Tritt A."/>
            <person name="Yoshinaga Y."/>
            <person name="Zwiers L.-H."/>
            <person name="Turgeon B."/>
            <person name="Goodwin S."/>
            <person name="Spatafora J."/>
            <person name="Crous P."/>
            <person name="Grigoriev I."/>
        </authorList>
    </citation>
    <scope>NUCLEOTIDE SEQUENCE</scope>
    <source>
        <strain evidence="1">CBS 183.55</strain>
    </source>
</reference>
<name>A0A6A5RYE9_9PLEO</name>
<dbReference type="RefSeq" id="XP_033451574.1">
    <property type="nucleotide sequence ID" value="XM_033588930.1"/>
</dbReference>
<dbReference type="AlphaFoldDB" id="A0A6A5RYE9"/>
<proteinExistence type="predicted"/>